<comment type="caution">
    <text evidence="3">The sequence shown here is derived from an EMBL/GenBank/DDBJ whole genome shotgun (WGS) entry which is preliminary data.</text>
</comment>
<evidence type="ECO:0000313" key="4">
    <source>
        <dbReference type="Proteomes" id="UP001601992"/>
    </source>
</evidence>
<dbReference type="Proteomes" id="UP001601992">
    <property type="component" value="Unassembled WGS sequence"/>
</dbReference>
<keyword evidence="2 3" id="KW-0560">Oxidoreductase</keyword>
<proteinExistence type="inferred from homology"/>
<dbReference type="SUPFAM" id="SSF51735">
    <property type="entry name" value="NAD(P)-binding Rossmann-fold domains"/>
    <property type="match status" value="1"/>
</dbReference>
<dbReference type="Pfam" id="PF13561">
    <property type="entry name" value="adh_short_C2"/>
    <property type="match status" value="1"/>
</dbReference>
<dbReference type="InterPro" id="IPR002347">
    <property type="entry name" value="SDR_fam"/>
</dbReference>
<keyword evidence="4" id="KW-1185">Reference proteome</keyword>
<accession>A0ABW6SD98</accession>
<evidence type="ECO:0000256" key="2">
    <source>
        <dbReference type="ARBA" id="ARBA00023002"/>
    </source>
</evidence>
<dbReference type="EMBL" id="JBIAQY010000018">
    <property type="protein sequence ID" value="MFF3573380.1"/>
    <property type="molecule type" value="Genomic_DNA"/>
</dbReference>
<dbReference type="PANTHER" id="PTHR42760:SF133">
    <property type="entry name" value="3-OXOACYL-[ACYL-CARRIER-PROTEIN] REDUCTASE"/>
    <property type="match status" value="1"/>
</dbReference>
<organism evidence="3 4">
    <name type="scientific">Nocardia jiangxiensis</name>
    <dbReference type="NCBI Taxonomy" id="282685"/>
    <lineage>
        <taxon>Bacteria</taxon>
        <taxon>Bacillati</taxon>
        <taxon>Actinomycetota</taxon>
        <taxon>Actinomycetes</taxon>
        <taxon>Mycobacteriales</taxon>
        <taxon>Nocardiaceae</taxon>
        <taxon>Nocardia</taxon>
    </lineage>
</organism>
<dbReference type="Gene3D" id="3.40.50.720">
    <property type="entry name" value="NAD(P)-binding Rossmann-like Domain"/>
    <property type="match status" value="1"/>
</dbReference>
<sequence>MTTSRPAALVTGAGGGIGRAVAVELAATHNLILTDIFEASLRETQALTTPVGAAVHAQVADIARPGELDRVVTAGEKTLGTVSAAVACAGIEGAGTVETSDIENWQRSLNVNLTGTFLTARAVIASLKATAGSFTAIASDAGTNGFEDCAGYIAAKHGVIGVVRAMAVDHGRDGVRSNVVCPGYVETPMARRILADSPEGTEDFYRSVIPLGRFATPQDVAAVVRHFVAGSTYANGVVYALDGGSTVGSYRGA</sequence>
<name>A0ABW6SD98_9NOCA</name>
<evidence type="ECO:0000256" key="1">
    <source>
        <dbReference type="ARBA" id="ARBA00006484"/>
    </source>
</evidence>
<comment type="similarity">
    <text evidence="1">Belongs to the short-chain dehydrogenases/reductases (SDR) family.</text>
</comment>
<dbReference type="EC" id="1.1.1.-" evidence="3"/>
<gene>
    <name evidence="3" type="ORF">ACFYXQ_37035</name>
</gene>
<dbReference type="PRINTS" id="PR00081">
    <property type="entry name" value="GDHRDH"/>
</dbReference>
<dbReference type="CDD" id="cd05233">
    <property type="entry name" value="SDR_c"/>
    <property type="match status" value="1"/>
</dbReference>
<dbReference type="InterPro" id="IPR036291">
    <property type="entry name" value="NAD(P)-bd_dom_sf"/>
</dbReference>
<protein>
    <submittedName>
        <fullName evidence="3">SDR family NAD(P)-dependent oxidoreductase</fullName>
        <ecNumber evidence="3">1.1.1.-</ecNumber>
    </submittedName>
</protein>
<evidence type="ECO:0000313" key="3">
    <source>
        <dbReference type="EMBL" id="MFF3573380.1"/>
    </source>
</evidence>
<dbReference type="RefSeq" id="WP_387406381.1">
    <property type="nucleotide sequence ID" value="NZ_JBIAQY010000018.1"/>
</dbReference>
<reference evidence="3 4" key="1">
    <citation type="submission" date="2024-10" db="EMBL/GenBank/DDBJ databases">
        <title>The Natural Products Discovery Center: Release of the First 8490 Sequenced Strains for Exploring Actinobacteria Biosynthetic Diversity.</title>
        <authorList>
            <person name="Kalkreuter E."/>
            <person name="Kautsar S.A."/>
            <person name="Yang D."/>
            <person name="Bader C.D."/>
            <person name="Teijaro C.N."/>
            <person name="Fluegel L."/>
            <person name="Davis C.M."/>
            <person name="Simpson J.R."/>
            <person name="Lauterbach L."/>
            <person name="Steele A.D."/>
            <person name="Gui C."/>
            <person name="Meng S."/>
            <person name="Li G."/>
            <person name="Viehrig K."/>
            <person name="Ye F."/>
            <person name="Su P."/>
            <person name="Kiefer A.F."/>
            <person name="Nichols A."/>
            <person name="Cepeda A.J."/>
            <person name="Yan W."/>
            <person name="Fan B."/>
            <person name="Jiang Y."/>
            <person name="Adhikari A."/>
            <person name="Zheng C.-J."/>
            <person name="Schuster L."/>
            <person name="Cowan T.M."/>
            <person name="Smanski M.J."/>
            <person name="Chevrette M.G."/>
            <person name="De Carvalho L.P.S."/>
            <person name="Shen B."/>
        </authorList>
    </citation>
    <scope>NUCLEOTIDE SEQUENCE [LARGE SCALE GENOMIC DNA]</scope>
    <source>
        <strain evidence="3 4">NPDC002593</strain>
    </source>
</reference>
<dbReference type="GO" id="GO:0016491">
    <property type="term" value="F:oxidoreductase activity"/>
    <property type="evidence" value="ECO:0007669"/>
    <property type="project" value="UniProtKB-KW"/>
</dbReference>
<dbReference type="PANTHER" id="PTHR42760">
    <property type="entry name" value="SHORT-CHAIN DEHYDROGENASES/REDUCTASES FAMILY MEMBER"/>
    <property type="match status" value="1"/>
</dbReference>